<sequence>QVAFELSGDGWHDNPEFNRMQQLEANLNHSVKTLTDRLQLARLIEIDGAIRNTGQVAIGSIVQLDRYGLEHEELISETWEIVGFDETDLAQRQLAYNAPLAAAVMGLKIGEFSEEITLGGKLWEIEVRNLHPDWASVKA</sequence>
<dbReference type="GO" id="GO:0032784">
    <property type="term" value="P:regulation of DNA-templated transcription elongation"/>
    <property type="evidence" value="ECO:0007669"/>
    <property type="project" value="InterPro"/>
</dbReference>
<dbReference type="EMBL" id="PGWX01000038">
    <property type="protein sequence ID" value="PPJ79841.1"/>
    <property type="molecule type" value="Genomic_DNA"/>
</dbReference>
<dbReference type="GO" id="GO:0003677">
    <property type="term" value="F:DNA binding"/>
    <property type="evidence" value="ECO:0007669"/>
    <property type="project" value="InterPro"/>
</dbReference>
<dbReference type="Gene3D" id="3.10.50.30">
    <property type="entry name" value="Transcription elongation factor, GreA/GreB, C-terminal domain"/>
    <property type="match status" value="1"/>
</dbReference>
<name>A0A7Z1N878_STAHA</name>
<accession>A0A7Z1N878</accession>
<gene>
    <name evidence="2" type="ORF">CV019_00445</name>
</gene>
<evidence type="ECO:0000313" key="3">
    <source>
        <dbReference type="Proteomes" id="UP000238153"/>
    </source>
</evidence>
<evidence type="ECO:0000259" key="1">
    <source>
        <dbReference type="Pfam" id="PF01272"/>
    </source>
</evidence>
<reference evidence="2 3" key="1">
    <citation type="submission" date="2017-11" db="EMBL/GenBank/DDBJ databases">
        <authorList>
            <person name="Founou R.C."/>
            <person name="Founou L."/>
            <person name="Allam M."/>
            <person name="Ismail A."/>
            <person name="Essack S.Y."/>
        </authorList>
    </citation>
    <scope>NUCLEOTIDE SEQUENCE [LARGE SCALE GENOMIC DNA]</scope>
    <source>
        <strain evidence="2 3">G811N2B1</strain>
    </source>
</reference>
<feature type="non-terminal residue" evidence="2">
    <location>
        <position position="1"/>
    </location>
</feature>
<dbReference type="SUPFAM" id="SSF54534">
    <property type="entry name" value="FKBP-like"/>
    <property type="match status" value="1"/>
</dbReference>
<evidence type="ECO:0000313" key="2">
    <source>
        <dbReference type="EMBL" id="PPJ79841.1"/>
    </source>
</evidence>
<organism evidence="2 3">
    <name type="scientific">Staphylococcus haemolyticus</name>
    <dbReference type="NCBI Taxonomy" id="1283"/>
    <lineage>
        <taxon>Bacteria</taxon>
        <taxon>Bacillati</taxon>
        <taxon>Bacillota</taxon>
        <taxon>Bacilli</taxon>
        <taxon>Bacillales</taxon>
        <taxon>Staphylococcaceae</taxon>
        <taxon>Staphylococcus</taxon>
    </lineage>
</organism>
<dbReference type="AlphaFoldDB" id="A0A7Z1N878"/>
<feature type="domain" description="Transcription elongation factor GreA/GreB C-terminal" evidence="1">
    <location>
        <begin position="53"/>
        <end position="121"/>
    </location>
</feature>
<dbReference type="RefSeq" id="WP_104411177.1">
    <property type="nucleotide sequence ID" value="NZ_PGWX01000038.1"/>
</dbReference>
<dbReference type="Proteomes" id="UP000238153">
    <property type="component" value="Unassembled WGS sequence"/>
</dbReference>
<protein>
    <recommendedName>
        <fullName evidence="1">Transcription elongation factor GreA/GreB C-terminal domain-containing protein</fullName>
    </recommendedName>
</protein>
<dbReference type="InterPro" id="IPR036953">
    <property type="entry name" value="GreA/GreB_C_sf"/>
</dbReference>
<dbReference type="Pfam" id="PF01272">
    <property type="entry name" value="GreA_GreB"/>
    <property type="match status" value="1"/>
</dbReference>
<proteinExistence type="predicted"/>
<comment type="caution">
    <text evidence="2">The sequence shown here is derived from an EMBL/GenBank/DDBJ whole genome shotgun (WGS) entry which is preliminary data.</text>
</comment>
<dbReference type="InterPro" id="IPR001437">
    <property type="entry name" value="Tscrpt_elong_fac_GreA/B_C"/>
</dbReference>